<protein>
    <submittedName>
        <fullName evidence="2">Uncharacterized protein</fullName>
    </submittedName>
</protein>
<proteinExistence type="predicted"/>
<comment type="caution">
    <text evidence="2">The sequence shown here is derived from an EMBL/GenBank/DDBJ whole genome shotgun (WGS) entry which is preliminary data.</text>
</comment>
<gene>
    <name evidence="2" type="ORF">JR316_001779</name>
</gene>
<reference evidence="2" key="1">
    <citation type="submission" date="2021-02" db="EMBL/GenBank/DDBJ databases">
        <title>Psilocybe cubensis genome.</title>
        <authorList>
            <person name="Mckernan K.J."/>
            <person name="Crawford S."/>
            <person name="Trippe A."/>
            <person name="Kane L.T."/>
            <person name="Mclaughlin S."/>
        </authorList>
    </citation>
    <scope>NUCLEOTIDE SEQUENCE [LARGE SCALE GENOMIC DNA]</scope>
    <source>
        <strain evidence="2">MGC-MH-2018</strain>
    </source>
</reference>
<evidence type="ECO:0000313" key="2">
    <source>
        <dbReference type="EMBL" id="KAG5172282.1"/>
    </source>
</evidence>
<feature type="region of interest" description="Disordered" evidence="1">
    <location>
        <begin position="362"/>
        <end position="383"/>
    </location>
</feature>
<feature type="compositionally biased region" description="Polar residues" evidence="1">
    <location>
        <begin position="188"/>
        <end position="204"/>
    </location>
</feature>
<feature type="compositionally biased region" description="Acidic residues" evidence="1">
    <location>
        <begin position="493"/>
        <end position="504"/>
    </location>
</feature>
<feature type="region of interest" description="Disordered" evidence="1">
    <location>
        <begin position="492"/>
        <end position="511"/>
    </location>
</feature>
<dbReference type="AlphaFoldDB" id="A0A8H7Y3S4"/>
<sequence>MSIPEQLPLHLIGTQAFLPALLSYIRSLANTTSLPLDHVIFQSVLVCLIAGDKHLILRTPEEDVSFVVKLVVWTLSCIFNFPTHKLKLRKQLRSKTGISSVSDPDAFLRSLFFPPGSSSSNSNQTSQDEGTAENLKHLGHYRHHSHARSSLKPGTKHQPEYSRSRSFPNNLGAAQDHGTPAPDFPASQGATTTTGQRSVATTPHSPGLPSILKPQPIYPNSMPHAHTDPLPLPRRKKTLSQSKPLQLPHALVLSGLENAADSVQRSLARVLADKKVVLESRRDTTALDSDRTGFVEDGVWTLPDGFIVVYVCPWNARERPALHKSLLDKFAMSADVFISQSIRRDFHSLPFSSSPRAFHPSFVSHSNPGSPSPSHPTPLPPTHTPPVFTKALPLPRKSSAHFNPPPLPDVVLPTSFIKALQDARHRVHISWSSSLYLSDLFSATRHHSRLDAMLLTAKSMKDAEDLICASRIIGNDLTGMELVRSSGLIYDGDAAEEDDDDDPSGNENVDSIARDYVRLEDVDEHSTMSAPSRMNAKDTNEQQSLTATTTTTTSGVLDVSEVDVARIVPRVISHRVRLRNGPQDEILSSALYGATFLPHQMPKPPVVSDESQKTADKTPSVKAVLVSILSEV</sequence>
<accession>A0A8H7Y3S4</accession>
<feature type="region of interest" description="Disordered" evidence="1">
    <location>
        <begin position="141"/>
        <end position="236"/>
    </location>
</feature>
<evidence type="ECO:0000256" key="1">
    <source>
        <dbReference type="SAM" id="MobiDB-lite"/>
    </source>
</evidence>
<organism evidence="2">
    <name type="scientific">Psilocybe cubensis</name>
    <name type="common">Psychedelic mushroom</name>
    <name type="synonym">Stropharia cubensis</name>
    <dbReference type="NCBI Taxonomy" id="181762"/>
    <lineage>
        <taxon>Eukaryota</taxon>
        <taxon>Fungi</taxon>
        <taxon>Dikarya</taxon>
        <taxon>Basidiomycota</taxon>
        <taxon>Agaricomycotina</taxon>
        <taxon>Agaricomycetes</taxon>
        <taxon>Agaricomycetidae</taxon>
        <taxon>Agaricales</taxon>
        <taxon>Agaricineae</taxon>
        <taxon>Strophariaceae</taxon>
        <taxon>Psilocybe</taxon>
    </lineage>
</organism>
<name>A0A8H7Y3S4_PSICU</name>
<feature type="region of interest" description="Disordered" evidence="1">
    <location>
        <begin position="523"/>
        <end position="552"/>
    </location>
</feature>
<dbReference type="EMBL" id="JAFIQS010000002">
    <property type="protein sequence ID" value="KAG5172282.1"/>
    <property type="molecule type" value="Genomic_DNA"/>
</dbReference>
<feature type="compositionally biased region" description="Pro residues" evidence="1">
    <location>
        <begin position="370"/>
        <end position="383"/>
    </location>
</feature>